<organism evidence="3 4">
    <name type="scientific">Okeanomitos corallinicola TIOX110</name>
    <dbReference type="NCBI Taxonomy" id="3133117"/>
    <lineage>
        <taxon>Bacteria</taxon>
        <taxon>Bacillati</taxon>
        <taxon>Cyanobacteriota</taxon>
        <taxon>Cyanophyceae</taxon>
        <taxon>Nostocales</taxon>
        <taxon>Aphanizomenonaceae</taxon>
        <taxon>Okeanomitos</taxon>
    </lineage>
</organism>
<dbReference type="Pfam" id="PF00069">
    <property type="entry name" value="Pkinase"/>
    <property type="match status" value="1"/>
</dbReference>
<dbReference type="InterPro" id="IPR008984">
    <property type="entry name" value="SMAD_FHA_dom_sf"/>
</dbReference>
<dbReference type="GO" id="GO:0016301">
    <property type="term" value="F:kinase activity"/>
    <property type="evidence" value="ECO:0007669"/>
    <property type="project" value="UniProtKB-KW"/>
</dbReference>
<dbReference type="EMBL" id="CP150886">
    <property type="protein sequence ID" value="WZB86741.1"/>
    <property type="molecule type" value="Genomic_DNA"/>
</dbReference>
<reference evidence="3 4" key="1">
    <citation type="submission" date="2024-04" db="EMBL/GenBank/DDBJ databases">
        <title>Okeanomitos corallinicola gen. &amp; sp. nov. (Nostocales, Cyanobacteria), a new toxic marine heterocyst-forming cyanobacterium from a coral reef.</title>
        <authorList>
            <person name="Li H."/>
            <person name="Li R."/>
            <person name="Kang J."/>
            <person name="Hii K.S."/>
            <person name="Mohamed H.F."/>
            <person name="Xu X."/>
            <person name="Luo Z."/>
        </authorList>
    </citation>
    <scope>NUCLEOTIDE SEQUENCE [LARGE SCALE GENOMIC DNA]</scope>
    <source>
        <strain evidence="3 4">TIOX110</strain>
    </source>
</reference>
<dbReference type="Gene3D" id="1.10.510.10">
    <property type="entry name" value="Transferase(Phosphotransferase) domain 1"/>
    <property type="match status" value="1"/>
</dbReference>
<dbReference type="PROSITE" id="PS50006">
    <property type="entry name" value="FHA_DOMAIN"/>
    <property type="match status" value="1"/>
</dbReference>
<dbReference type="CDD" id="cd14014">
    <property type="entry name" value="STKc_PknB_like"/>
    <property type="match status" value="1"/>
</dbReference>
<dbReference type="Proteomes" id="UP001483337">
    <property type="component" value="Chromosome"/>
</dbReference>
<dbReference type="SUPFAM" id="SSF49879">
    <property type="entry name" value="SMAD/FHA domain"/>
    <property type="match status" value="1"/>
</dbReference>
<name>A0ABZ2UNN3_9CYAN</name>
<dbReference type="PANTHER" id="PTHR24361">
    <property type="entry name" value="MITOGEN-ACTIVATED KINASE KINASE KINASE"/>
    <property type="match status" value="1"/>
</dbReference>
<dbReference type="RefSeq" id="WP_353929655.1">
    <property type="nucleotide sequence ID" value="NZ_CP150886.1"/>
</dbReference>
<dbReference type="InterPro" id="IPR000719">
    <property type="entry name" value="Prot_kinase_dom"/>
</dbReference>
<protein>
    <submittedName>
        <fullName evidence="3">Protein kinase</fullName>
    </submittedName>
</protein>
<dbReference type="Gene3D" id="3.30.200.20">
    <property type="entry name" value="Phosphorylase Kinase, domain 1"/>
    <property type="match status" value="1"/>
</dbReference>
<dbReference type="SMART" id="SM00240">
    <property type="entry name" value="FHA"/>
    <property type="match status" value="1"/>
</dbReference>
<dbReference type="SUPFAM" id="SSF56112">
    <property type="entry name" value="Protein kinase-like (PK-like)"/>
    <property type="match status" value="1"/>
</dbReference>
<keyword evidence="3" id="KW-0808">Transferase</keyword>
<keyword evidence="3" id="KW-0418">Kinase</keyword>
<feature type="domain" description="FHA" evidence="1">
    <location>
        <begin position="27"/>
        <end position="79"/>
    </location>
</feature>
<dbReference type="InterPro" id="IPR053235">
    <property type="entry name" value="Ser_Thr_kinase"/>
</dbReference>
<gene>
    <name evidence="3" type="ORF">WJM97_15240</name>
</gene>
<evidence type="ECO:0000313" key="3">
    <source>
        <dbReference type="EMBL" id="WZB86741.1"/>
    </source>
</evidence>
<dbReference type="Pfam" id="PF00498">
    <property type="entry name" value="FHA"/>
    <property type="match status" value="1"/>
</dbReference>
<dbReference type="PROSITE" id="PS50011">
    <property type="entry name" value="PROTEIN_KINASE_DOM"/>
    <property type="match status" value="1"/>
</dbReference>
<sequence>MSSKIILTITQGKLSGKQYNFDSRSTCIIGRNHDCNLQLANEVDMTISRYHCLLDINPPDIRVRDLGSLNGTFVNGKKIGQRKPNQTAQEGLKLNFPEYDLQDGDEIKLGDILFKIGIEAEELPQVSQAKQVIEIETINYTNTINRLLELANNGDENLKIVSCYNLVKSLGKGNVGEVFLAENNQLRKFVVIKLMSPAVTGKEQRINQFLDEAENTKSLAHNNIVDLLDYGFAEETFFFVMDYCEGGNVWDLMQRSGWRLPIDVAVDIIIQVLDGLIYAHEVEIPRVKLPDGTVGKGKGFVHRNLNPYNILITYINDKIVAKIGDYGLAKAFDLAGLSGQTLTGNQMGIPAFIPRQQVLEFQNSLPEVDVWATAACLYNMLTGYFPRDFTGDPWLAVLQNDPVPILKRNQTIPKKLAAVIDSALVEKPKITFQTAEEFKQALIKNMSQR</sequence>
<dbReference type="PANTHER" id="PTHR24361:SF613">
    <property type="entry name" value="NUCLEAR RECEPTOR-BINDING PROTEIN-RELATED"/>
    <property type="match status" value="1"/>
</dbReference>
<dbReference type="InterPro" id="IPR000253">
    <property type="entry name" value="FHA_dom"/>
</dbReference>
<proteinExistence type="predicted"/>
<evidence type="ECO:0000259" key="1">
    <source>
        <dbReference type="PROSITE" id="PS50006"/>
    </source>
</evidence>
<dbReference type="Gene3D" id="2.60.200.20">
    <property type="match status" value="1"/>
</dbReference>
<keyword evidence="4" id="KW-1185">Reference proteome</keyword>
<accession>A0ABZ2UNN3</accession>
<feature type="domain" description="Protein kinase" evidence="2">
    <location>
        <begin position="164"/>
        <end position="449"/>
    </location>
</feature>
<evidence type="ECO:0000259" key="2">
    <source>
        <dbReference type="PROSITE" id="PS50011"/>
    </source>
</evidence>
<evidence type="ECO:0000313" key="4">
    <source>
        <dbReference type="Proteomes" id="UP001483337"/>
    </source>
</evidence>
<dbReference type="InterPro" id="IPR011009">
    <property type="entry name" value="Kinase-like_dom_sf"/>
</dbReference>